<dbReference type="AlphaFoldDB" id="A0A060RL42"/>
<name>A0A060RL42_9STRE</name>
<dbReference type="EMBL" id="CCBC010000201">
    <property type="protein sequence ID" value="CDO18647.1"/>
    <property type="molecule type" value="Genomic_DNA"/>
</dbReference>
<organism evidence="1 2">
    <name type="scientific">Streptococcus gallolyticus</name>
    <dbReference type="NCBI Taxonomy" id="315405"/>
    <lineage>
        <taxon>Bacteria</taxon>
        <taxon>Bacillati</taxon>
        <taxon>Bacillota</taxon>
        <taxon>Bacilli</taxon>
        <taxon>Lactobacillales</taxon>
        <taxon>Streptococcaceae</taxon>
        <taxon>Streptococcus</taxon>
    </lineage>
</organism>
<protein>
    <submittedName>
        <fullName evidence="1">Uncharacterized protein</fullName>
    </submittedName>
</protein>
<proteinExistence type="predicted"/>
<evidence type="ECO:0000313" key="2">
    <source>
        <dbReference type="Proteomes" id="UP000027584"/>
    </source>
</evidence>
<evidence type="ECO:0000313" key="1">
    <source>
        <dbReference type="EMBL" id="CDO18647.1"/>
    </source>
</evidence>
<dbReference type="Proteomes" id="UP000027584">
    <property type="component" value="Unassembled WGS sequence"/>
</dbReference>
<comment type="caution">
    <text evidence="1">The sequence shown here is derived from an EMBL/GenBank/DDBJ whole genome shotgun (WGS) entry which is preliminary data.</text>
</comment>
<gene>
    <name evidence="1" type="ORF">BN963_SGAL_01850</name>
</gene>
<sequence>MKGQNCQLRRFMTCLSFWHSSNNFENKYFNHRLIIAVLTSFPKCRDDVFYYFYTKVINDRRPRHP</sequence>
<accession>A0A060RL42</accession>
<reference evidence="1 2" key="1">
    <citation type="submission" date="2014-02" db="EMBL/GenBank/DDBJ databases">
        <authorList>
            <person name="Manrique M."/>
        </authorList>
    </citation>
    <scope>NUCLEOTIDE SEQUENCE [LARGE SCALE GENOMIC DNA]</scope>
    <source>
        <strain evidence="1 2">LMG17956</strain>
    </source>
</reference>
<reference evidence="1 2" key="2">
    <citation type="submission" date="2014-05" db="EMBL/GenBank/DDBJ databases">
        <title>Genome sequence of Streptococcus gallolyticus.</title>
        <authorList>
            <person name="Del Campo R."/>
        </authorList>
    </citation>
    <scope>NUCLEOTIDE SEQUENCE [LARGE SCALE GENOMIC DNA]</scope>
    <source>
        <strain evidence="1 2">LMG17956</strain>
    </source>
</reference>